<dbReference type="Pfam" id="PF09148">
    <property type="entry name" value="DUF1934"/>
    <property type="match status" value="1"/>
</dbReference>
<gene>
    <name evidence="1" type="ORF">DY130_06635</name>
</gene>
<sequence length="146" mass="16890">MNLTDNSESVVVDLTTYIKQDDESEKFTFRELGTLVNVGDKTYLRFKETQKEEKVASVTIKISDDHVQLTRQDKMGHHSRLIFADKEQHDTIYQTPYGPIKLAVNTKDLLYNYQESPQAGDLDIKYELMSGNMMIGEYKMELHFSA</sequence>
<comment type="caution">
    <text evidence="1">The sequence shown here is derived from an EMBL/GenBank/DDBJ whole genome shotgun (WGS) entry which is preliminary data.</text>
</comment>
<evidence type="ECO:0000313" key="2">
    <source>
        <dbReference type="Proteomes" id="UP000784700"/>
    </source>
</evidence>
<protein>
    <submittedName>
        <fullName evidence="1">DUF1934 domain-containing protein</fullName>
    </submittedName>
</protein>
<accession>A0A9Q8MTB9</accession>
<dbReference type="Proteomes" id="UP000784700">
    <property type="component" value="Unassembled WGS sequence"/>
</dbReference>
<name>A0A9Q8MTB9_9LACO</name>
<proteinExistence type="predicted"/>
<dbReference type="AlphaFoldDB" id="A0A9Q8MTB9"/>
<dbReference type="Gene3D" id="2.40.128.20">
    <property type="match status" value="1"/>
</dbReference>
<evidence type="ECO:0000313" key="1">
    <source>
        <dbReference type="EMBL" id="TPR43015.1"/>
    </source>
</evidence>
<reference evidence="1" key="1">
    <citation type="submission" date="2018-08" db="EMBL/GenBank/DDBJ databases">
        <title>Comparative genomics of wild bee and flower associated Lactobacillus reveals potential adaptation to the bee host.</title>
        <authorList>
            <person name="Vuong H.Q."/>
            <person name="Mcfrederick Q.S."/>
        </authorList>
    </citation>
    <scope>NUCLEOTIDE SEQUENCE</scope>
    <source>
        <strain evidence="1">HV_63</strain>
    </source>
</reference>
<organism evidence="1 2">
    <name type="scientific">Apilactobacillus micheneri</name>
    <dbReference type="NCBI Taxonomy" id="1899430"/>
    <lineage>
        <taxon>Bacteria</taxon>
        <taxon>Bacillati</taxon>
        <taxon>Bacillota</taxon>
        <taxon>Bacilli</taxon>
        <taxon>Lactobacillales</taxon>
        <taxon>Lactobacillaceae</taxon>
        <taxon>Apilactobacillus</taxon>
    </lineage>
</organism>
<dbReference type="InterPro" id="IPR015231">
    <property type="entry name" value="DUF1934"/>
</dbReference>
<dbReference type="SUPFAM" id="SSF50814">
    <property type="entry name" value="Lipocalins"/>
    <property type="match status" value="1"/>
</dbReference>
<dbReference type="InterPro" id="IPR012674">
    <property type="entry name" value="Calycin"/>
</dbReference>
<dbReference type="EMBL" id="QUBG01000008">
    <property type="protein sequence ID" value="TPR43015.1"/>
    <property type="molecule type" value="Genomic_DNA"/>
</dbReference>